<dbReference type="PANTHER" id="PTHR45663">
    <property type="entry name" value="GEO12009P1"/>
    <property type="match status" value="1"/>
</dbReference>
<evidence type="ECO:0000313" key="7">
    <source>
        <dbReference type="Proteomes" id="UP000828212"/>
    </source>
</evidence>
<dbReference type="PIRSF" id="PIRSF000077">
    <property type="entry name" value="Thioredoxin"/>
    <property type="match status" value="1"/>
</dbReference>
<dbReference type="Proteomes" id="UP000828212">
    <property type="component" value="Segment"/>
</dbReference>
<evidence type="ECO:0000313" key="6">
    <source>
        <dbReference type="EMBL" id="UAT28882.1"/>
    </source>
</evidence>
<dbReference type="CDD" id="cd02947">
    <property type="entry name" value="TRX_family"/>
    <property type="match status" value="1"/>
</dbReference>
<name>A0AAE8XCD9_9CAUD</name>
<gene>
    <name evidence="6" type="ORF">R7L_gp43</name>
</gene>
<dbReference type="PANTHER" id="PTHR45663:SF11">
    <property type="entry name" value="GEO12009P1"/>
    <property type="match status" value="1"/>
</dbReference>
<dbReference type="EMBL" id="MZ773648">
    <property type="protein sequence ID" value="UAT28882.1"/>
    <property type="molecule type" value="Genomic_DNA"/>
</dbReference>
<evidence type="ECO:0000256" key="3">
    <source>
        <dbReference type="ARBA" id="ARBA00023157"/>
    </source>
</evidence>
<keyword evidence="3" id="KW-1015">Disulfide bond</keyword>
<accession>A0AAE8XCD9</accession>
<sequence>MPELFVDDNFLQIIQESELPICVMFTASWCQPCQRMKPIFEDMAQEFIGDIIFAFADVENNQQMASHYGIRSVPSFGLFVDGMVRDIHTGSMNKTDLRLWIKENI</sequence>
<organism evidence="6 7">
    <name type="scientific">Dinoroseobacter phage vB_DshP-R7L</name>
    <dbReference type="NCBI Taxonomy" id="2873349"/>
    <lineage>
        <taxon>Viruses</taxon>
        <taxon>Duplodnaviria</taxon>
        <taxon>Heunggongvirae</taxon>
        <taxon>Uroviricota</taxon>
        <taxon>Caudoviricetes</taxon>
        <taxon>Schitoviridae</taxon>
        <taxon>Rhodovirinae</taxon>
        <taxon>Gonggongvirus</taxon>
        <taxon>Gonggongvirus R7l</taxon>
    </lineage>
</organism>
<dbReference type="PROSITE" id="PS51352">
    <property type="entry name" value="THIOREDOXIN_2"/>
    <property type="match status" value="1"/>
</dbReference>
<keyword evidence="1" id="KW-0813">Transport</keyword>
<dbReference type="InterPro" id="IPR005746">
    <property type="entry name" value="Thioredoxin"/>
</dbReference>
<feature type="domain" description="Thioredoxin" evidence="5">
    <location>
        <begin position="1"/>
        <end position="105"/>
    </location>
</feature>
<evidence type="ECO:0000256" key="2">
    <source>
        <dbReference type="ARBA" id="ARBA00022982"/>
    </source>
</evidence>
<evidence type="ECO:0000256" key="1">
    <source>
        <dbReference type="ARBA" id="ARBA00022448"/>
    </source>
</evidence>
<dbReference type="SUPFAM" id="SSF52833">
    <property type="entry name" value="Thioredoxin-like"/>
    <property type="match status" value="1"/>
</dbReference>
<dbReference type="InterPro" id="IPR036249">
    <property type="entry name" value="Thioredoxin-like_sf"/>
</dbReference>
<dbReference type="InterPro" id="IPR013766">
    <property type="entry name" value="Thioredoxin_domain"/>
</dbReference>
<protein>
    <submittedName>
        <fullName evidence="6">Thioredoxin</fullName>
    </submittedName>
</protein>
<keyword evidence="4" id="KW-0676">Redox-active center</keyword>
<dbReference type="Gene3D" id="3.40.30.10">
    <property type="entry name" value="Glutaredoxin"/>
    <property type="match status" value="1"/>
</dbReference>
<keyword evidence="2" id="KW-0249">Electron transport</keyword>
<dbReference type="Pfam" id="PF00085">
    <property type="entry name" value="Thioredoxin"/>
    <property type="match status" value="1"/>
</dbReference>
<dbReference type="GO" id="GO:0015035">
    <property type="term" value="F:protein-disulfide reductase activity"/>
    <property type="evidence" value="ECO:0007669"/>
    <property type="project" value="InterPro"/>
</dbReference>
<evidence type="ECO:0000256" key="4">
    <source>
        <dbReference type="ARBA" id="ARBA00023284"/>
    </source>
</evidence>
<proteinExistence type="predicted"/>
<evidence type="ECO:0000259" key="5">
    <source>
        <dbReference type="PROSITE" id="PS51352"/>
    </source>
</evidence>
<reference evidence="6" key="1">
    <citation type="submission" date="2021-08" db="EMBL/GenBank/DDBJ databases">
        <authorList>
            <person name="Lu L."/>
            <person name="Huang X."/>
            <person name="Zhang R."/>
            <person name="Jiao N."/>
        </authorList>
    </citation>
    <scope>NUCLEOTIDE SEQUENCE</scope>
</reference>
<keyword evidence="7" id="KW-1185">Reference proteome</keyword>